<comment type="caution">
    <text evidence="2">The sequence shown here is derived from an EMBL/GenBank/DDBJ whole genome shotgun (WGS) entry which is preliminary data.</text>
</comment>
<protein>
    <submittedName>
        <fullName evidence="2">ATPase/protein kinase</fullName>
    </submittedName>
</protein>
<dbReference type="Pfam" id="PF03308">
    <property type="entry name" value="MeaB"/>
    <property type="match status" value="1"/>
</dbReference>
<reference evidence="2 3" key="1">
    <citation type="journal article" date="2017" name="Water Res.">
        <title>Comammox in drinking water systems.</title>
        <authorList>
            <person name="Wang Y."/>
            <person name="Ma L."/>
            <person name="Mao Y."/>
            <person name="Jiang X."/>
            <person name="Xia Y."/>
            <person name="Yu K."/>
            <person name="Li B."/>
            <person name="Zhang T."/>
        </authorList>
    </citation>
    <scope>NUCLEOTIDE SEQUENCE [LARGE SCALE GENOMIC DNA]</scope>
    <source>
        <strain evidence="2">SG_bin8</strain>
    </source>
</reference>
<dbReference type="AlphaFoldDB" id="A0A1W9HQF7"/>
<dbReference type="Gene3D" id="1.10.287.130">
    <property type="match status" value="1"/>
</dbReference>
<dbReference type="PANTHER" id="PTHR23408">
    <property type="entry name" value="METHYLMALONYL-COA MUTASE"/>
    <property type="match status" value="1"/>
</dbReference>
<keyword evidence="2" id="KW-0808">Transferase</keyword>
<dbReference type="CDD" id="cd03114">
    <property type="entry name" value="MMAA-like"/>
    <property type="match status" value="1"/>
</dbReference>
<accession>A0A1W9HQF7</accession>
<name>A0A1W9HQF7_9HYPH</name>
<dbReference type="GO" id="GO:0016301">
    <property type="term" value="F:kinase activity"/>
    <property type="evidence" value="ECO:0007669"/>
    <property type="project" value="UniProtKB-KW"/>
</dbReference>
<evidence type="ECO:0000313" key="3">
    <source>
        <dbReference type="Proteomes" id="UP000192872"/>
    </source>
</evidence>
<dbReference type="InterPro" id="IPR005129">
    <property type="entry name" value="GTPase_ArgK"/>
</dbReference>
<dbReference type="GO" id="GO:0003924">
    <property type="term" value="F:GTPase activity"/>
    <property type="evidence" value="ECO:0007669"/>
    <property type="project" value="InterPro"/>
</dbReference>
<dbReference type="PANTHER" id="PTHR23408:SF3">
    <property type="entry name" value="METHYLMALONIC ACIDURIA TYPE A PROTEIN, MITOCHONDRIAL"/>
    <property type="match status" value="1"/>
</dbReference>
<dbReference type="EMBL" id="LWDL01000031">
    <property type="protein sequence ID" value="OQW49690.1"/>
    <property type="molecule type" value="Genomic_DNA"/>
</dbReference>
<dbReference type="Gene3D" id="1.20.5.170">
    <property type="match status" value="1"/>
</dbReference>
<dbReference type="NCBIfam" id="NF006958">
    <property type="entry name" value="PRK09435.1"/>
    <property type="match status" value="1"/>
</dbReference>
<sequence length="326" mass="34208">MMVDISLLTSSLIAGDRAVLARAITLIESRRADHQAEAQALLKAVLPLTGKAVRLGITGVPGAGKSTLIDALGVMLTGRGHRVAVLAVDPSSTVSGGSILGDKTRMARLAVDANAFIRPSPSAGTLGGVAAKTREAMLLTEAAGYDVIIVETVGVGQSEVAVAGMVDFFLVLMAPGTGDDLQGIKKGILELADMVVVNKADGENLPRARQAASDYLAALAVMMPAEPDWPIPLKLVSGLTGGGLGELWDVVGRHRTLFAADGRLTQRRARQNVAWMWNLFETRLLAEAKSRPVLSARMAELEDAVRAGRTTVGLAVDEMFALLQQA</sequence>
<dbReference type="GO" id="GO:0005525">
    <property type="term" value="F:GTP binding"/>
    <property type="evidence" value="ECO:0007669"/>
    <property type="project" value="InterPro"/>
</dbReference>
<evidence type="ECO:0000256" key="1">
    <source>
        <dbReference type="ARBA" id="ARBA00009625"/>
    </source>
</evidence>
<evidence type="ECO:0000313" key="2">
    <source>
        <dbReference type="EMBL" id="OQW49690.1"/>
    </source>
</evidence>
<dbReference type="STRING" id="1827387.A4S15_02985"/>
<dbReference type="SUPFAM" id="SSF52540">
    <property type="entry name" value="P-loop containing nucleoside triphosphate hydrolases"/>
    <property type="match status" value="1"/>
</dbReference>
<comment type="similarity">
    <text evidence="1">Belongs to the SIMIBI class G3E GTPase family. ArgK/MeaB subfamily.</text>
</comment>
<dbReference type="Gene3D" id="3.40.50.300">
    <property type="entry name" value="P-loop containing nucleotide triphosphate hydrolases"/>
    <property type="match status" value="1"/>
</dbReference>
<keyword evidence="2" id="KW-0418">Kinase</keyword>
<dbReference type="Proteomes" id="UP000192872">
    <property type="component" value="Unassembled WGS sequence"/>
</dbReference>
<organism evidence="2 3">
    <name type="scientific">Candidatus Raskinella chloraquaticus</name>
    <dbReference type="NCBI Taxonomy" id="1951219"/>
    <lineage>
        <taxon>Bacteria</taxon>
        <taxon>Pseudomonadati</taxon>
        <taxon>Pseudomonadota</taxon>
        <taxon>Alphaproteobacteria</taxon>
        <taxon>Hyphomicrobiales</taxon>
        <taxon>Phreatobacteraceae</taxon>
        <taxon>Candidatus Raskinella</taxon>
    </lineage>
</organism>
<gene>
    <name evidence="2" type="ORF">A4S15_02985</name>
</gene>
<dbReference type="InterPro" id="IPR027417">
    <property type="entry name" value="P-loop_NTPase"/>
</dbReference>
<dbReference type="NCBIfam" id="TIGR00750">
    <property type="entry name" value="lao"/>
    <property type="match status" value="1"/>
</dbReference>
<dbReference type="GO" id="GO:0005737">
    <property type="term" value="C:cytoplasm"/>
    <property type="evidence" value="ECO:0007669"/>
    <property type="project" value="TreeGrafter"/>
</dbReference>
<proteinExistence type="inferred from homology"/>